<evidence type="ECO:0000313" key="6">
    <source>
        <dbReference type="Proteomes" id="UP000001861"/>
    </source>
</evidence>
<dbReference type="GO" id="GO:0071949">
    <property type="term" value="F:FAD binding"/>
    <property type="evidence" value="ECO:0007669"/>
    <property type="project" value="InterPro"/>
</dbReference>
<keyword evidence="6" id="KW-1185">Reference proteome</keyword>
<dbReference type="Proteomes" id="UP000001861">
    <property type="component" value="Unassembled WGS sequence"/>
</dbReference>
<proteinExistence type="inferred from homology"/>
<dbReference type="eggNOG" id="ENOG502QTQH">
    <property type="taxonomic scope" value="Eukaryota"/>
</dbReference>
<dbReference type="Pfam" id="PF08031">
    <property type="entry name" value="BBE"/>
    <property type="match status" value="1"/>
</dbReference>
<dbReference type="PANTHER" id="PTHR13878:SF97">
    <property type="entry name" value="ISOAMYL ALCOHOL OXIDASE"/>
    <property type="match status" value="1"/>
</dbReference>
<dbReference type="OMA" id="FYGRYVI"/>
<dbReference type="KEGG" id="cci:CC1G_12421"/>
<dbReference type="RefSeq" id="XP_001836380.2">
    <property type="nucleotide sequence ID" value="XM_001836328.2"/>
</dbReference>
<dbReference type="EMBL" id="AACS02000004">
    <property type="protein sequence ID" value="EAU85448.2"/>
    <property type="molecule type" value="Genomic_DNA"/>
</dbReference>
<dbReference type="InterPro" id="IPR012951">
    <property type="entry name" value="BBE"/>
</dbReference>
<dbReference type="Pfam" id="PF01565">
    <property type="entry name" value="FAD_binding_4"/>
    <property type="match status" value="1"/>
</dbReference>
<name>A8NU53_COPC7</name>
<dbReference type="InterPro" id="IPR050432">
    <property type="entry name" value="FAD-linked_Oxidoreductases_BP"/>
</dbReference>
<feature type="chain" id="PRO_5002727475" evidence="3">
    <location>
        <begin position="22"/>
        <end position="594"/>
    </location>
</feature>
<dbReference type="InterPro" id="IPR016166">
    <property type="entry name" value="FAD-bd_PCMH"/>
</dbReference>
<dbReference type="AlphaFoldDB" id="A8NU53"/>
<dbReference type="PANTHER" id="PTHR13878">
    <property type="entry name" value="GULONOLACTONE OXIDASE"/>
    <property type="match status" value="1"/>
</dbReference>
<organism evidence="5 6">
    <name type="scientific">Coprinopsis cinerea (strain Okayama-7 / 130 / ATCC MYA-4618 / FGSC 9003)</name>
    <name type="common">Inky cap fungus</name>
    <name type="synonym">Hormographiella aspergillata</name>
    <dbReference type="NCBI Taxonomy" id="240176"/>
    <lineage>
        <taxon>Eukaryota</taxon>
        <taxon>Fungi</taxon>
        <taxon>Dikarya</taxon>
        <taxon>Basidiomycota</taxon>
        <taxon>Agaricomycotina</taxon>
        <taxon>Agaricomycetes</taxon>
        <taxon>Agaricomycetidae</taxon>
        <taxon>Agaricales</taxon>
        <taxon>Agaricineae</taxon>
        <taxon>Psathyrellaceae</taxon>
        <taxon>Coprinopsis</taxon>
    </lineage>
</organism>
<feature type="signal peptide" evidence="3">
    <location>
        <begin position="1"/>
        <end position="21"/>
    </location>
</feature>
<keyword evidence="3" id="KW-0732">Signal</keyword>
<evidence type="ECO:0000313" key="5">
    <source>
        <dbReference type="EMBL" id="EAU85448.2"/>
    </source>
</evidence>
<keyword evidence="2" id="KW-0560">Oxidoreductase</keyword>
<feature type="domain" description="FAD-binding PCMH-type" evidence="4">
    <location>
        <begin position="132"/>
        <end position="323"/>
    </location>
</feature>
<dbReference type="OrthoDB" id="9983560at2759"/>
<accession>A8NU53</accession>
<dbReference type="InterPro" id="IPR016169">
    <property type="entry name" value="FAD-bd_PCMH_sub2"/>
</dbReference>
<dbReference type="Gene3D" id="3.30.465.10">
    <property type="match status" value="2"/>
</dbReference>
<evidence type="ECO:0000259" key="4">
    <source>
        <dbReference type="PROSITE" id="PS51387"/>
    </source>
</evidence>
<sequence length="594" mass="65883">MALTTLVRLASALFALQTVLAAPDESSNVLTWKGSRYRCKCYEGGKCWPSRDKWRALNATVDGNLEAVIPDPAVCYNTFEGKPTYDAAKCQEVTERWADQNWQSERSVSNHWILWTNTTCLPTENPNDTCTLGYFPEYVILAKKKEHIKAGIDFARKNNIRLVIRNTGHDFLGRSTGYGSLAINTHSFKGMIFSNEDKNVKFHKRYTGPGNWRGGAVTVGAGIQGRELWRLANAQNPPVALVTGECPTVGFAGGYIQGGGHGPLATRYGMAADQALSFDVITADGRYVTANAAKNPDLFWALKGGGPATFAAVVSVTVKTFPETPSAGVELYINTTHTTDETLFWKGFTAFHNLANHYVDNEMFVYYELFPFTLRVRPFVGPNMNASKIAEVLKPLFDELDREGVPYDAYIKDFPTFFDLYIDMFEDEGAGANTLVGGRLFTRRDIAEHGNDIVEAKKKIVQYGIIGHIVGPGVGLPVADSAINPAWRNGSSFSISLYPLPFGLSFEEKQAAEQFLTDEVDGPLRAASPYGAAYVNEGNLAEPNWQHAYWGSNYPRLKQLKRKWDPQGVFYARTTPGTEDWEVIDYGKKLCKKL</sequence>
<evidence type="ECO:0000256" key="3">
    <source>
        <dbReference type="SAM" id="SignalP"/>
    </source>
</evidence>
<dbReference type="VEuPathDB" id="FungiDB:CC1G_12421"/>
<dbReference type="InterPro" id="IPR036318">
    <property type="entry name" value="FAD-bd_PCMH-like_sf"/>
</dbReference>
<comment type="caution">
    <text evidence="5">The sequence shown here is derived from an EMBL/GenBank/DDBJ whole genome shotgun (WGS) entry which is preliminary data.</text>
</comment>
<dbReference type="InParanoid" id="A8NU53"/>
<dbReference type="InterPro" id="IPR006094">
    <property type="entry name" value="Oxid_FAD_bind_N"/>
</dbReference>
<evidence type="ECO:0000256" key="2">
    <source>
        <dbReference type="ARBA" id="ARBA00023002"/>
    </source>
</evidence>
<evidence type="ECO:0000256" key="1">
    <source>
        <dbReference type="ARBA" id="ARBA00005466"/>
    </source>
</evidence>
<dbReference type="GO" id="GO:0016491">
    <property type="term" value="F:oxidoreductase activity"/>
    <property type="evidence" value="ECO:0007669"/>
    <property type="project" value="UniProtKB-KW"/>
</dbReference>
<dbReference type="HOGENOM" id="CLU_018354_4_2_1"/>
<comment type="similarity">
    <text evidence="1">Belongs to the oxygen-dependent FAD-linked oxidoreductase family.</text>
</comment>
<dbReference type="SUPFAM" id="SSF56176">
    <property type="entry name" value="FAD-binding/transporter-associated domain-like"/>
    <property type="match status" value="1"/>
</dbReference>
<gene>
    <name evidence="5" type="ORF">CC1G_12421</name>
</gene>
<protein>
    <submittedName>
        <fullName evidence="5">Isoamyl alcohol oxidase</fullName>
    </submittedName>
</protein>
<dbReference type="PROSITE" id="PS51387">
    <property type="entry name" value="FAD_PCMH"/>
    <property type="match status" value="1"/>
</dbReference>
<reference evidence="5 6" key="1">
    <citation type="journal article" date="2010" name="Proc. Natl. Acad. Sci. U.S.A.">
        <title>Insights into evolution of multicellular fungi from the assembled chromosomes of the mushroom Coprinopsis cinerea (Coprinus cinereus).</title>
        <authorList>
            <person name="Stajich J.E."/>
            <person name="Wilke S.K."/>
            <person name="Ahren D."/>
            <person name="Au C.H."/>
            <person name="Birren B.W."/>
            <person name="Borodovsky M."/>
            <person name="Burns C."/>
            <person name="Canback B."/>
            <person name="Casselton L.A."/>
            <person name="Cheng C.K."/>
            <person name="Deng J."/>
            <person name="Dietrich F.S."/>
            <person name="Fargo D.C."/>
            <person name="Farman M.L."/>
            <person name="Gathman A.C."/>
            <person name="Goldberg J."/>
            <person name="Guigo R."/>
            <person name="Hoegger P.J."/>
            <person name="Hooker J.B."/>
            <person name="Huggins A."/>
            <person name="James T.Y."/>
            <person name="Kamada T."/>
            <person name="Kilaru S."/>
            <person name="Kodira C."/>
            <person name="Kues U."/>
            <person name="Kupfer D."/>
            <person name="Kwan H.S."/>
            <person name="Lomsadze A."/>
            <person name="Li W."/>
            <person name="Lilly W.W."/>
            <person name="Ma L.J."/>
            <person name="Mackey A.J."/>
            <person name="Manning G."/>
            <person name="Martin F."/>
            <person name="Muraguchi H."/>
            <person name="Natvig D.O."/>
            <person name="Palmerini H."/>
            <person name="Ramesh M.A."/>
            <person name="Rehmeyer C.J."/>
            <person name="Roe B.A."/>
            <person name="Shenoy N."/>
            <person name="Stanke M."/>
            <person name="Ter-Hovhannisyan V."/>
            <person name="Tunlid A."/>
            <person name="Velagapudi R."/>
            <person name="Vision T.J."/>
            <person name="Zeng Q."/>
            <person name="Zolan M.E."/>
            <person name="Pukkila P.J."/>
        </authorList>
    </citation>
    <scope>NUCLEOTIDE SEQUENCE [LARGE SCALE GENOMIC DNA]</scope>
    <source>
        <strain evidence="6">Okayama-7 / 130 / ATCC MYA-4618 / FGSC 9003</strain>
    </source>
</reference>
<dbReference type="GeneID" id="6012923"/>